<sequence length="40" mass="4653">MHSQTEFGNDRTIESLGTIERLRWEEGGQNIAHPLSNKNW</sequence>
<proteinExistence type="predicted"/>
<accession>A0ABT7VT40</accession>
<reference evidence="1" key="1">
    <citation type="submission" date="2023-06" db="EMBL/GenBank/DDBJ databases">
        <title>Uncultivated large filamentous bacteria from sulfidic sediments reveal new species and different genomic features in energy metabolism and defense.</title>
        <authorList>
            <person name="Fonseca A."/>
        </authorList>
    </citation>
    <scope>NUCLEOTIDE SEQUENCE</scope>
    <source>
        <strain evidence="1">HSG4</strain>
    </source>
</reference>
<protein>
    <submittedName>
        <fullName evidence="1">Uncharacterized protein</fullName>
    </submittedName>
</protein>
<evidence type="ECO:0000313" key="2">
    <source>
        <dbReference type="Proteomes" id="UP001171945"/>
    </source>
</evidence>
<organism evidence="1 2">
    <name type="scientific">Candidatus Marithioploca araucensis</name>
    <dbReference type="NCBI Taxonomy" id="70273"/>
    <lineage>
        <taxon>Bacteria</taxon>
        <taxon>Pseudomonadati</taxon>
        <taxon>Pseudomonadota</taxon>
        <taxon>Gammaproteobacteria</taxon>
        <taxon>Thiotrichales</taxon>
        <taxon>Thiotrichaceae</taxon>
        <taxon>Candidatus Marithioploca</taxon>
    </lineage>
</organism>
<dbReference type="Proteomes" id="UP001171945">
    <property type="component" value="Unassembled WGS sequence"/>
</dbReference>
<keyword evidence="2" id="KW-1185">Reference proteome</keyword>
<dbReference type="EMBL" id="JAUCGM010000263">
    <property type="protein sequence ID" value="MDM8562728.1"/>
    <property type="molecule type" value="Genomic_DNA"/>
</dbReference>
<gene>
    <name evidence="1" type="ORF">QUF54_05180</name>
</gene>
<name>A0ABT7VT40_9GAMM</name>
<evidence type="ECO:0000313" key="1">
    <source>
        <dbReference type="EMBL" id="MDM8562728.1"/>
    </source>
</evidence>
<comment type="caution">
    <text evidence="1">The sequence shown here is derived from an EMBL/GenBank/DDBJ whole genome shotgun (WGS) entry which is preliminary data.</text>
</comment>